<sequence>MTGAPFVALLALLHSQSSTLEEVPNDPQQETYSAPESSGSSSGSSEGIGFRALLEVGPLSFPSGTPGGEQDLFGYAYPSLGVDGGEDFAFMLGAPLRFRLLDNEPKQKDQDYGAWLRREDWDERSDYGQVVRLLRIGDESGRFGLRVQPFLEESLGRGYLVNRYDNQLNPNYHPAGGTLSFTAGPARVQLLASDVLAARLFSGELLLDIGRIVSDSEGNFDRYLVRASAAHDVGEAGGVTPAATVASVGGEFAMYKGERLRSWALLAGGARLNDGAQDIGGLLGVAFEGNFKGTQLSVTVQGRRQGGGFRFGYFGAGYELARFSAVGLSEEPQADQRVPKDFSGYLELSVARGDGPDSTEVVASGAVEYSAFGRADGDLSLSFSSPGGESRGIARVVVMGLGDKPRYSLAAEFRQRVLPAMYVWGAGSTVHFPQPDGSLVPGVSVGAGVGVDFARR</sequence>
<dbReference type="AlphaFoldDB" id="A0A3A8JH64"/>
<feature type="compositionally biased region" description="Polar residues" evidence="1">
    <location>
        <begin position="19"/>
        <end position="35"/>
    </location>
</feature>
<dbReference type="Proteomes" id="UP000268313">
    <property type="component" value="Unassembled WGS sequence"/>
</dbReference>
<evidence type="ECO:0000256" key="1">
    <source>
        <dbReference type="SAM" id="MobiDB-lite"/>
    </source>
</evidence>
<protein>
    <submittedName>
        <fullName evidence="2">Uncharacterized protein</fullName>
    </submittedName>
</protein>
<dbReference type="OrthoDB" id="5495294at2"/>
<comment type="caution">
    <text evidence="2">The sequence shown here is derived from an EMBL/GenBank/DDBJ whole genome shotgun (WGS) entry which is preliminary data.</text>
</comment>
<feature type="compositionally biased region" description="Low complexity" evidence="1">
    <location>
        <begin position="36"/>
        <end position="46"/>
    </location>
</feature>
<keyword evidence="3" id="KW-1185">Reference proteome</keyword>
<evidence type="ECO:0000313" key="3">
    <source>
        <dbReference type="Proteomes" id="UP000268313"/>
    </source>
</evidence>
<name>A0A3A8JH64_9BACT</name>
<accession>A0A3A8JH64</accession>
<evidence type="ECO:0000313" key="2">
    <source>
        <dbReference type="EMBL" id="RKG94336.1"/>
    </source>
</evidence>
<reference evidence="3" key="1">
    <citation type="submission" date="2018-09" db="EMBL/GenBank/DDBJ databases">
        <authorList>
            <person name="Livingstone P.G."/>
            <person name="Whitworth D.E."/>
        </authorList>
    </citation>
    <scope>NUCLEOTIDE SEQUENCE [LARGE SCALE GENOMIC DNA]</scope>
    <source>
        <strain evidence="3">CA043D</strain>
    </source>
</reference>
<organism evidence="2 3">
    <name type="scientific">Corallococcus carmarthensis</name>
    <dbReference type="NCBI Taxonomy" id="2316728"/>
    <lineage>
        <taxon>Bacteria</taxon>
        <taxon>Pseudomonadati</taxon>
        <taxon>Myxococcota</taxon>
        <taxon>Myxococcia</taxon>
        <taxon>Myxococcales</taxon>
        <taxon>Cystobacterineae</taxon>
        <taxon>Myxococcaceae</taxon>
        <taxon>Corallococcus</taxon>
    </lineage>
</organism>
<dbReference type="EMBL" id="RAWE01000344">
    <property type="protein sequence ID" value="RKG94336.1"/>
    <property type="molecule type" value="Genomic_DNA"/>
</dbReference>
<proteinExistence type="predicted"/>
<gene>
    <name evidence="2" type="ORF">D7X32_42470</name>
</gene>
<feature type="region of interest" description="Disordered" evidence="1">
    <location>
        <begin position="19"/>
        <end position="46"/>
    </location>
</feature>
<dbReference type="RefSeq" id="WP_120608196.1">
    <property type="nucleotide sequence ID" value="NZ_RAWE01000344.1"/>
</dbReference>